<dbReference type="EMBL" id="MLJW01001857">
    <property type="protein sequence ID" value="OIQ76477.1"/>
    <property type="molecule type" value="Genomic_DNA"/>
</dbReference>
<dbReference type="SUPFAM" id="SSF100950">
    <property type="entry name" value="NagB/RpiA/CoA transferase-like"/>
    <property type="match status" value="2"/>
</dbReference>
<dbReference type="GO" id="GO:0006083">
    <property type="term" value="P:acetate metabolic process"/>
    <property type="evidence" value="ECO:0007669"/>
    <property type="project" value="InterPro"/>
</dbReference>
<dbReference type="InterPro" id="IPR046433">
    <property type="entry name" value="ActCoA_hydro"/>
</dbReference>
<dbReference type="Gene3D" id="3.30.750.70">
    <property type="entry name" value="4-hydroxybutyrate coenzyme like domains"/>
    <property type="match status" value="1"/>
</dbReference>
<evidence type="ECO:0000313" key="2">
    <source>
        <dbReference type="EMBL" id="OIQ76477.1"/>
    </source>
</evidence>
<dbReference type="GO" id="GO:0008775">
    <property type="term" value="F:acetate CoA-transferase activity"/>
    <property type="evidence" value="ECO:0007669"/>
    <property type="project" value="InterPro"/>
</dbReference>
<keyword evidence="2" id="KW-0808">Transferase</keyword>
<dbReference type="PANTHER" id="PTHR21432">
    <property type="entry name" value="ACETYL-COA HYDROLASE-RELATED"/>
    <property type="match status" value="1"/>
</dbReference>
<dbReference type="Gene3D" id="3.40.1080.10">
    <property type="entry name" value="Glutaconate Coenzyme A-transferase"/>
    <property type="match status" value="1"/>
</dbReference>
<dbReference type="InterPro" id="IPR026888">
    <property type="entry name" value="AcetylCoA_hyd_C"/>
</dbReference>
<name>A0A1J5QKF5_9ZZZZ</name>
<organism evidence="2">
    <name type="scientific">mine drainage metagenome</name>
    <dbReference type="NCBI Taxonomy" id="410659"/>
    <lineage>
        <taxon>unclassified sequences</taxon>
        <taxon>metagenomes</taxon>
        <taxon>ecological metagenomes</taxon>
    </lineage>
</organism>
<comment type="caution">
    <text evidence="2">The sequence shown here is derived from an EMBL/GenBank/DDBJ whole genome shotgun (WGS) entry which is preliminary data.</text>
</comment>
<protein>
    <submittedName>
        <fullName evidence="2">Succinyl-CoA:coenzyme A transferase</fullName>
        <ecNumber evidence="2">2.8.3.-</ecNumber>
    </submittedName>
</protein>
<dbReference type="AlphaFoldDB" id="A0A1J5QKF5"/>
<sequence>MRKNGGVRLVNELELTEILSSYPHVPRVVVSGNEATPFKALQILDQAVESYRLFALNAQRGFPDREGVELETTFVGPGMRDSSRLRYFPARLSLTPLLFRTTLAPDIVLMNTSEPEGKTVPLGIEVNILPAAIEEVRRRGGLIIAQINKHMPYTYGDGQLLIDHIDIGIEIDEPLPTLAVPTAPDDDSIAIGERVASMVADGSTLQMGIGAVPNAVLHSLLGHRDLHIWSEMFSDGVLALEQRGALSQKDVINASFCFGSAEFYEWLHRNDRVRIMRTEKVNDPSVIEKNPLMVSVNTAMQIDLFAQANASRIGNHIYSGFGGQTDFIVGALHSHGGQAFIALRSWHRKADQSTIIPVLDAPVTSFQQSAIVTEQGVAQLWGRDQCEQARALIEETAHPDAREWLRGEAARMGLSCE</sequence>
<dbReference type="InterPro" id="IPR037171">
    <property type="entry name" value="NagB/RpiA_transferase-like"/>
</dbReference>
<reference evidence="2" key="1">
    <citation type="submission" date="2016-10" db="EMBL/GenBank/DDBJ databases">
        <title>Sequence of Gallionella enrichment culture.</title>
        <authorList>
            <person name="Poehlein A."/>
            <person name="Muehling M."/>
            <person name="Daniel R."/>
        </authorList>
    </citation>
    <scope>NUCLEOTIDE SEQUENCE</scope>
</reference>
<feature type="domain" description="Acetyl-CoA hydrolase/transferase C-terminal" evidence="1">
    <location>
        <begin position="259"/>
        <end position="408"/>
    </location>
</feature>
<evidence type="ECO:0000259" key="1">
    <source>
        <dbReference type="Pfam" id="PF13336"/>
    </source>
</evidence>
<gene>
    <name evidence="2" type="primary">cat1_4</name>
    <name evidence="2" type="ORF">GALL_418400</name>
</gene>
<dbReference type="Pfam" id="PF13336">
    <property type="entry name" value="AcetylCoA_hyd_C"/>
    <property type="match status" value="1"/>
</dbReference>
<dbReference type="Gene3D" id="3.40.1080.20">
    <property type="entry name" value="Acetyl-CoA hydrolase/transferase C-terminal domain"/>
    <property type="match status" value="1"/>
</dbReference>
<proteinExistence type="predicted"/>
<dbReference type="EC" id="2.8.3.-" evidence="2"/>
<dbReference type="PANTHER" id="PTHR21432:SF20">
    <property type="entry name" value="ACETYL-COA HYDROLASE"/>
    <property type="match status" value="1"/>
</dbReference>
<accession>A0A1J5QKF5</accession>
<dbReference type="InterPro" id="IPR038460">
    <property type="entry name" value="AcetylCoA_hyd_C_sf"/>
</dbReference>